<evidence type="ECO:0000313" key="8">
    <source>
        <dbReference type="Proteomes" id="UP000762676"/>
    </source>
</evidence>
<organism evidence="7 8">
    <name type="scientific">Elysia marginata</name>
    <dbReference type="NCBI Taxonomy" id="1093978"/>
    <lineage>
        <taxon>Eukaryota</taxon>
        <taxon>Metazoa</taxon>
        <taxon>Spiralia</taxon>
        <taxon>Lophotrochozoa</taxon>
        <taxon>Mollusca</taxon>
        <taxon>Gastropoda</taxon>
        <taxon>Heterobranchia</taxon>
        <taxon>Euthyneura</taxon>
        <taxon>Panpulmonata</taxon>
        <taxon>Sacoglossa</taxon>
        <taxon>Placobranchoidea</taxon>
        <taxon>Plakobranchidae</taxon>
        <taxon>Elysia</taxon>
    </lineage>
</organism>
<gene>
    <name evidence="7" type="ORF">ElyMa_000809200</name>
</gene>
<evidence type="ECO:0000256" key="2">
    <source>
        <dbReference type="ARBA" id="ARBA00006772"/>
    </source>
</evidence>
<comment type="subcellular location">
    <subcellularLocation>
        <location evidence="1">Membrane</location>
        <topology evidence="1">Multi-pass membrane protein</topology>
    </subcellularLocation>
</comment>
<dbReference type="PANTHER" id="PTHR10283:SF82">
    <property type="entry name" value="SOLUTE CARRIER FAMILY 13 MEMBER 2"/>
    <property type="match status" value="1"/>
</dbReference>
<comment type="caution">
    <text evidence="7">The sequence shown here is derived from an EMBL/GenBank/DDBJ whole genome shotgun (WGS) entry which is preliminary data.</text>
</comment>
<dbReference type="InterPro" id="IPR001898">
    <property type="entry name" value="SLC13A/DASS"/>
</dbReference>
<dbReference type="Pfam" id="PF00939">
    <property type="entry name" value="Na_sulph_symp"/>
    <property type="match status" value="1"/>
</dbReference>
<keyword evidence="8" id="KW-1185">Reference proteome</keyword>
<dbReference type="PANTHER" id="PTHR10283">
    <property type="entry name" value="SOLUTE CARRIER FAMILY 13 MEMBER"/>
    <property type="match status" value="1"/>
</dbReference>
<keyword evidence="3 6" id="KW-0812">Transmembrane</keyword>
<protein>
    <submittedName>
        <fullName evidence="7">Solute carrier family 13 member 2-like</fullName>
    </submittedName>
</protein>
<dbReference type="GO" id="GO:0005310">
    <property type="term" value="F:dicarboxylic acid transmembrane transporter activity"/>
    <property type="evidence" value="ECO:0007669"/>
    <property type="project" value="UniProtKB-ARBA"/>
</dbReference>
<evidence type="ECO:0000313" key="7">
    <source>
        <dbReference type="EMBL" id="GFR90093.1"/>
    </source>
</evidence>
<proteinExistence type="inferred from homology"/>
<evidence type="ECO:0000256" key="5">
    <source>
        <dbReference type="ARBA" id="ARBA00023136"/>
    </source>
</evidence>
<dbReference type="AlphaFoldDB" id="A0AAV4GYP7"/>
<evidence type="ECO:0000256" key="4">
    <source>
        <dbReference type="ARBA" id="ARBA00022989"/>
    </source>
</evidence>
<comment type="similarity">
    <text evidence="2">Belongs to the SLC13A/DASS transporter (TC 2.A.47) family. NADC subfamily.</text>
</comment>
<dbReference type="EMBL" id="BMAT01001667">
    <property type="protein sequence ID" value="GFR90093.1"/>
    <property type="molecule type" value="Genomic_DNA"/>
</dbReference>
<reference evidence="7 8" key="1">
    <citation type="journal article" date="2021" name="Elife">
        <title>Chloroplast acquisition without the gene transfer in kleptoplastic sea slugs, Plakobranchus ocellatus.</title>
        <authorList>
            <person name="Maeda T."/>
            <person name="Takahashi S."/>
            <person name="Yoshida T."/>
            <person name="Shimamura S."/>
            <person name="Takaki Y."/>
            <person name="Nagai Y."/>
            <person name="Toyoda A."/>
            <person name="Suzuki Y."/>
            <person name="Arimoto A."/>
            <person name="Ishii H."/>
            <person name="Satoh N."/>
            <person name="Nishiyama T."/>
            <person name="Hasebe M."/>
            <person name="Maruyama T."/>
            <person name="Minagawa J."/>
            <person name="Obokata J."/>
            <person name="Shigenobu S."/>
        </authorList>
    </citation>
    <scope>NUCLEOTIDE SEQUENCE [LARGE SCALE GENOMIC DNA]</scope>
</reference>
<feature type="transmembrane region" description="Helical" evidence="6">
    <location>
        <begin position="12"/>
        <end position="33"/>
    </location>
</feature>
<keyword evidence="5 6" id="KW-0472">Membrane</keyword>
<evidence type="ECO:0000256" key="1">
    <source>
        <dbReference type="ARBA" id="ARBA00004141"/>
    </source>
</evidence>
<name>A0AAV4GYP7_9GAST</name>
<feature type="transmembrane region" description="Helical" evidence="6">
    <location>
        <begin position="54"/>
        <end position="76"/>
    </location>
</feature>
<evidence type="ECO:0000256" key="3">
    <source>
        <dbReference type="ARBA" id="ARBA00022692"/>
    </source>
</evidence>
<evidence type="ECO:0000256" key="6">
    <source>
        <dbReference type="SAM" id="Phobius"/>
    </source>
</evidence>
<dbReference type="Proteomes" id="UP000762676">
    <property type="component" value="Unassembled WGS sequence"/>
</dbReference>
<dbReference type="GO" id="GO:0005886">
    <property type="term" value="C:plasma membrane"/>
    <property type="evidence" value="ECO:0007669"/>
    <property type="project" value="TreeGrafter"/>
</dbReference>
<keyword evidence="4 6" id="KW-1133">Transmembrane helix</keyword>
<sequence>MSIPQTVLTGVHPLYIMFPATVATSMAFMLPVATPPNSLIFSYSNIKSSDMIKAGAVMNLFSVIVILTGVHTWGWYTFQLSTVPNWAKLLLNETTDRNSSLIATPWPLETTDIVSVLNQSSVSNYFS</sequence>
<accession>A0AAV4GYP7</accession>
<dbReference type="GO" id="GO:0015556">
    <property type="term" value="F:C4-dicarboxylate transmembrane transporter activity"/>
    <property type="evidence" value="ECO:0007669"/>
    <property type="project" value="UniProtKB-ARBA"/>
</dbReference>